<keyword evidence="1" id="KW-0472">Membrane</keyword>
<accession>A0A6I3LMR3</accession>
<sequence length="126" mass="14932">MIKIGLRFVFYSLPLVVLYYYLQYFGTDNNEGVGCYIYDTSGWLCPGCGGQRALHSILQGHLLEAFHFNQLIYIYIPLIAILYIAFVETFVLKNKRIRNYIHFPRWFSVFLIVLIAAFTIYRNWNR</sequence>
<dbReference type="EMBL" id="WMJX01000038">
    <property type="protein sequence ID" value="MTG99007.1"/>
    <property type="molecule type" value="Genomic_DNA"/>
</dbReference>
<dbReference type="RefSeq" id="WP_155093015.1">
    <property type="nucleotide sequence ID" value="NZ_CP102754.1"/>
</dbReference>
<evidence type="ECO:0000313" key="2">
    <source>
        <dbReference type="EMBL" id="MTG99007.1"/>
    </source>
</evidence>
<protein>
    <submittedName>
        <fullName evidence="2">DUF2752 domain-containing protein</fullName>
    </submittedName>
</protein>
<keyword evidence="1" id="KW-0812">Transmembrane</keyword>
<keyword evidence="3" id="KW-1185">Reference proteome</keyword>
<dbReference type="InterPro" id="IPR021215">
    <property type="entry name" value="DUF2752"/>
</dbReference>
<evidence type="ECO:0000256" key="1">
    <source>
        <dbReference type="SAM" id="Phobius"/>
    </source>
</evidence>
<proteinExistence type="predicted"/>
<evidence type="ECO:0000313" key="3">
    <source>
        <dbReference type="Proteomes" id="UP000438760"/>
    </source>
</evidence>
<comment type="caution">
    <text evidence="2">The sequence shown here is derived from an EMBL/GenBank/DDBJ whole genome shotgun (WGS) entry which is preliminary data.</text>
</comment>
<organism evidence="2 3">
    <name type="scientific">Myroides albus</name>
    <dbReference type="NCBI Taxonomy" id="2562892"/>
    <lineage>
        <taxon>Bacteria</taxon>
        <taxon>Pseudomonadati</taxon>
        <taxon>Bacteroidota</taxon>
        <taxon>Flavobacteriia</taxon>
        <taxon>Flavobacteriales</taxon>
        <taxon>Flavobacteriaceae</taxon>
        <taxon>Myroides</taxon>
    </lineage>
</organism>
<dbReference type="Proteomes" id="UP000438760">
    <property type="component" value="Unassembled WGS sequence"/>
</dbReference>
<dbReference type="OrthoDB" id="9815897at2"/>
<feature type="transmembrane region" description="Helical" evidence="1">
    <location>
        <begin position="103"/>
        <end position="121"/>
    </location>
</feature>
<dbReference type="AlphaFoldDB" id="A0A6I3LMR3"/>
<gene>
    <name evidence="2" type="ORF">GJV76_12845</name>
</gene>
<keyword evidence="1" id="KW-1133">Transmembrane helix</keyword>
<reference evidence="2 3" key="1">
    <citation type="submission" date="2019-11" db="EMBL/GenBank/DDBJ databases">
        <title>Genome of Strain BIT-d1.</title>
        <authorList>
            <person name="Yang Y."/>
        </authorList>
    </citation>
    <scope>NUCLEOTIDE SEQUENCE [LARGE SCALE GENOMIC DNA]</scope>
    <source>
        <strain evidence="2 3">BIT-d1</strain>
    </source>
</reference>
<feature type="transmembrane region" description="Helical" evidence="1">
    <location>
        <begin position="5"/>
        <end position="22"/>
    </location>
</feature>
<feature type="transmembrane region" description="Helical" evidence="1">
    <location>
        <begin position="72"/>
        <end position="91"/>
    </location>
</feature>
<dbReference type="Pfam" id="PF10825">
    <property type="entry name" value="DUF2752"/>
    <property type="match status" value="1"/>
</dbReference>
<name>A0A6I3LMR3_9FLAO</name>